<sequence length="272" mass="31924">MGRDARDYKRIFVVLIGGSDGISFLIRHFETYGRLREIRILVGFAFVEYDDHRDARDAVEKLDGTRFLGDRIIVEPAKTQRDDRDRDRGDRRGDRDSYRDRERVPRGTGNNRLKIENLPGRISWQTLKDLMRKAGEVTFTDIDRDGYGIVEFSNAGDMDEAIKIFDDYEYEGRRLIVTEVKSRSSNEDRRRKSRSRSRSPRRSSGRSRSHSRSRSRSHSPRPSSRRGRDASEERDDHDDEKNADHNDEKRGRADFDEKEIDRRSDELDGEDH</sequence>
<feature type="compositionally biased region" description="Basic and acidic residues" evidence="7">
    <location>
        <begin position="78"/>
        <end position="105"/>
    </location>
</feature>
<keyword evidence="5" id="KW-0539">Nucleus</keyword>
<name>A0AAD5SYP2_9FUNG</name>
<dbReference type="GO" id="GO:0003729">
    <property type="term" value="F:mRNA binding"/>
    <property type="evidence" value="ECO:0007669"/>
    <property type="project" value="TreeGrafter"/>
</dbReference>
<comment type="caution">
    <text evidence="9">The sequence shown here is derived from an EMBL/GenBank/DDBJ whole genome shotgun (WGS) entry which is preliminary data.</text>
</comment>
<gene>
    <name evidence="9" type="ORF">HK100_000412</name>
</gene>
<keyword evidence="2" id="KW-0507">mRNA processing</keyword>
<dbReference type="PANTHER" id="PTHR23003:SF62">
    <property type="entry name" value="SERINE_ARGININE (SR)-TYPE SHUTTLING MRNA BINDING PROTEIN NPL3"/>
    <property type="match status" value="1"/>
</dbReference>
<organism evidence="9 10">
    <name type="scientific">Physocladia obscura</name>
    <dbReference type="NCBI Taxonomy" id="109957"/>
    <lineage>
        <taxon>Eukaryota</taxon>
        <taxon>Fungi</taxon>
        <taxon>Fungi incertae sedis</taxon>
        <taxon>Chytridiomycota</taxon>
        <taxon>Chytridiomycota incertae sedis</taxon>
        <taxon>Chytridiomycetes</taxon>
        <taxon>Chytridiales</taxon>
        <taxon>Chytriomycetaceae</taxon>
        <taxon>Physocladia</taxon>
    </lineage>
</organism>
<feature type="domain" description="RRM" evidence="8">
    <location>
        <begin position="111"/>
        <end position="182"/>
    </location>
</feature>
<evidence type="ECO:0000256" key="6">
    <source>
        <dbReference type="PROSITE-ProRule" id="PRU00176"/>
    </source>
</evidence>
<dbReference type="GO" id="GO:0005737">
    <property type="term" value="C:cytoplasm"/>
    <property type="evidence" value="ECO:0007669"/>
    <property type="project" value="TreeGrafter"/>
</dbReference>
<evidence type="ECO:0000256" key="4">
    <source>
        <dbReference type="ARBA" id="ARBA00022884"/>
    </source>
</evidence>
<comment type="subcellular location">
    <subcellularLocation>
        <location evidence="1">Nucleus</location>
    </subcellularLocation>
</comment>
<dbReference type="InterPro" id="IPR000504">
    <property type="entry name" value="RRM_dom"/>
</dbReference>
<dbReference type="InterPro" id="IPR035979">
    <property type="entry name" value="RBD_domain_sf"/>
</dbReference>
<feature type="compositionally biased region" description="Basic and acidic residues" evidence="7">
    <location>
        <begin position="239"/>
        <end position="272"/>
    </location>
</feature>
<dbReference type="InterPro" id="IPR012677">
    <property type="entry name" value="Nucleotide-bd_a/b_plait_sf"/>
</dbReference>
<dbReference type="SMART" id="SM00360">
    <property type="entry name" value="RRM"/>
    <property type="match status" value="2"/>
</dbReference>
<evidence type="ECO:0000256" key="7">
    <source>
        <dbReference type="SAM" id="MobiDB-lite"/>
    </source>
</evidence>
<dbReference type="EMBL" id="JADGJH010001080">
    <property type="protein sequence ID" value="KAJ3119242.1"/>
    <property type="molecule type" value="Genomic_DNA"/>
</dbReference>
<feature type="compositionally biased region" description="Basic residues" evidence="7">
    <location>
        <begin position="191"/>
        <end position="225"/>
    </location>
</feature>
<dbReference type="SUPFAM" id="SSF54928">
    <property type="entry name" value="RNA-binding domain, RBD"/>
    <property type="match status" value="1"/>
</dbReference>
<feature type="region of interest" description="Disordered" evidence="7">
    <location>
        <begin position="78"/>
        <end position="112"/>
    </location>
</feature>
<evidence type="ECO:0000259" key="8">
    <source>
        <dbReference type="PROSITE" id="PS50102"/>
    </source>
</evidence>
<dbReference type="PANTHER" id="PTHR23003">
    <property type="entry name" value="RNA RECOGNITION MOTIF RRM DOMAIN CONTAINING PROTEIN"/>
    <property type="match status" value="1"/>
</dbReference>
<dbReference type="InterPro" id="IPR050374">
    <property type="entry name" value="RRT5_SRSF_SR"/>
</dbReference>
<evidence type="ECO:0000256" key="2">
    <source>
        <dbReference type="ARBA" id="ARBA00022664"/>
    </source>
</evidence>
<protein>
    <recommendedName>
        <fullName evidence="8">RRM domain-containing protein</fullName>
    </recommendedName>
</protein>
<evidence type="ECO:0000313" key="9">
    <source>
        <dbReference type="EMBL" id="KAJ3119242.1"/>
    </source>
</evidence>
<feature type="domain" description="RRM" evidence="8">
    <location>
        <begin position="9"/>
        <end position="79"/>
    </location>
</feature>
<dbReference type="GO" id="GO:0005634">
    <property type="term" value="C:nucleus"/>
    <property type="evidence" value="ECO:0007669"/>
    <property type="project" value="UniProtKB-SubCell"/>
</dbReference>
<evidence type="ECO:0000256" key="1">
    <source>
        <dbReference type="ARBA" id="ARBA00004123"/>
    </source>
</evidence>
<dbReference type="Gene3D" id="3.30.70.330">
    <property type="match status" value="2"/>
</dbReference>
<dbReference type="GO" id="GO:0006397">
    <property type="term" value="P:mRNA processing"/>
    <property type="evidence" value="ECO:0007669"/>
    <property type="project" value="UniProtKB-KW"/>
</dbReference>
<feature type="region of interest" description="Disordered" evidence="7">
    <location>
        <begin position="181"/>
        <end position="272"/>
    </location>
</feature>
<feature type="compositionally biased region" description="Basic and acidic residues" evidence="7">
    <location>
        <begin position="181"/>
        <end position="190"/>
    </location>
</feature>
<proteinExistence type="predicted"/>
<reference evidence="9" key="1">
    <citation type="submission" date="2020-05" db="EMBL/GenBank/DDBJ databases">
        <title>Phylogenomic resolution of chytrid fungi.</title>
        <authorList>
            <person name="Stajich J.E."/>
            <person name="Amses K."/>
            <person name="Simmons R."/>
            <person name="Seto K."/>
            <person name="Myers J."/>
            <person name="Bonds A."/>
            <person name="Quandt C.A."/>
            <person name="Barry K."/>
            <person name="Liu P."/>
            <person name="Grigoriev I."/>
            <person name="Longcore J.E."/>
            <person name="James T.Y."/>
        </authorList>
    </citation>
    <scope>NUCLEOTIDE SEQUENCE</scope>
    <source>
        <strain evidence="9">JEL0513</strain>
    </source>
</reference>
<dbReference type="Proteomes" id="UP001211907">
    <property type="component" value="Unassembled WGS sequence"/>
</dbReference>
<dbReference type="AlphaFoldDB" id="A0AAD5SYP2"/>
<evidence type="ECO:0000313" key="10">
    <source>
        <dbReference type="Proteomes" id="UP001211907"/>
    </source>
</evidence>
<dbReference type="Pfam" id="PF00076">
    <property type="entry name" value="RRM_1"/>
    <property type="match status" value="2"/>
</dbReference>
<keyword evidence="4 6" id="KW-0694">RNA-binding</keyword>
<accession>A0AAD5SYP2</accession>
<keyword evidence="3" id="KW-0677">Repeat</keyword>
<evidence type="ECO:0000256" key="5">
    <source>
        <dbReference type="ARBA" id="ARBA00023242"/>
    </source>
</evidence>
<dbReference type="PROSITE" id="PS50102">
    <property type="entry name" value="RRM"/>
    <property type="match status" value="2"/>
</dbReference>
<evidence type="ECO:0000256" key="3">
    <source>
        <dbReference type="ARBA" id="ARBA00022737"/>
    </source>
</evidence>
<keyword evidence="10" id="KW-1185">Reference proteome</keyword>